<dbReference type="PANTHER" id="PTHR21574">
    <property type="entry name" value="CENTROSOMAL PROTEIN OF 120 KDA"/>
    <property type="match status" value="1"/>
</dbReference>
<protein>
    <submittedName>
        <fullName evidence="1">Uncharacterized protein</fullName>
    </submittedName>
</protein>
<feature type="non-terminal residue" evidence="1">
    <location>
        <position position="1"/>
    </location>
</feature>
<dbReference type="InterPro" id="IPR039893">
    <property type="entry name" value="CEP120-like"/>
</dbReference>
<reference evidence="1 2" key="1">
    <citation type="submission" date="2020-02" db="EMBL/GenBank/DDBJ databases">
        <title>Draft genome sequence of Haematococcus lacustris strain NIES-144.</title>
        <authorList>
            <person name="Morimoto D."/>
            <person name="Nakagawa S."/>
            <person name="Yoshida T."/>
            <person name="Sawayama S."/>
        </authorList>
    </citation>
    <scope>NUCLEOTIDE SEQUENCE [LARGE SCALE GENOMIC DNA]</scope>
    <source>
        <strain evidence="1 2">NIES-144</strain>
    </source>
</reference>
<name>A0A6A0AEY1_HAELA</name>
<dbReference type="GO" id="GO:0010564">
    <property type="term" value="P:regulation of cell cycle process"/>
    <property type="evidence" value="ECO:0007669"/>
    <property type="project" value="TreeGrafter"/>
</dbReference>
<dbReference type="GO" id="GO:0005815">
    <property type="term" value="C:microtubule organizing center"/>
    <property type="evidence" value="ECO:0007669"/>
    <property type="project" value="TreeGrafter"/>
</dbReference>
<keyword evidence="2" id="KW-1185">Reference proteome</keyword>
<organism evidence="1 2">
    <name type="scientific">Haematococcus lacustris</name>
    <name type="common">Green alga</name>
    <name type="synonym">Haematococcus pluvialis</name>
    <dbReference type="NCBI Taxonomy" id="44745"/>
    <lineage>
        <taxon>Eukaryota</taxon>
        <taxon>Viridiplantae</taxon>
        <taxon>Chlorophyta</taxon>
        <taxon>core chlorophytes</taxon>
        <taxon>Chlorophyceae</taxon>
        <taxon>CS clade</taxon>
        <taxon>Chlamydomonadales</taxon>
        <taxon>Haematococcaceae</taxon>
        <taxon>Haematococcus</taxon>
    </lineage>
</organism>
<evidence type="ECO:0000313" key="1">
    <source>
        <dbReference type="EMBL" id="GFH30883.1"/>
    </source>
</evidence>
<proteinExistence type="predicted"/>
<dbReference type="Proteomes" id="UP000485058">
    <property type="component" value="Unassembled WGS sequence"/>
</dbReference>
<dbReference type="EMBL" id="BLLF01005211">
    <property type="protein sequence ID" value="GFH30883.1"/>
    <property type="molecule type" value="Genomic_DNA"/>
</dbReference>
<dbReference type="PANTHER" id="PTHR21574:SF0">
    <property type="entry name" value="CENTROSOMAL PROTEIN OF 120 KDA"/>
    <property type="match status" value="1"/>
</dbReference>
<comment type="caution">
    <text evidence="1">The sequence shown here is derived from an EMBL/GenBank/DDBJ whole genome shotgun (WGS) entry which is preliminary data.</text>
</comment>
<feature type="non-terminal residue" evidence="1">
    <location>
        <position position="117"/>
    </location>
</feature>
<sequence length="117" mass="12415">GRAAVSEADGPFREFGLTLDIRSFQAGSRLPLNLACTYVQALLPAGLLELVVSSGRRLPSKFAPLRTHPAVDIARGAEGALPNGAGTLEFVAGVVQLAGVLAQDPRVSLEVWHKEKW</sequence>
<dbReference type="AlphaFoldDB" id="A0A6A0AEY1"/>
<gene>
    <name evidence="1" type="ORF">HaLaN_29813</name>
</gene>
<accession>A0A6A0AEY1</accession>
<evidence type="ECO:0000313" key="2">
    <source>
        <dbReference type="Proteomes" id="UP000485058"/>
    </source>
</evidence>